<dbReference type="InterPro" id="IPR011704">
    <property type="entry name" value="ATPase_dyneun-rel_AAA"/>
</dbReference>
<organism evidence="2 3">
    <name type="scientific">Ruminococcus bromii</name>
    <dbReference type="NCBI Taxonomy" id="40518"/>
    <lineage>
        <taxon>Bacteria</taxon>
        <taxon>Bacillati</taxon>
        <taxon>Bacillota</taxon>
        <taxon>Clostridia</taxon>
        <taxon>Eubacteriales</taxon>
        <taxon>Oscillospiraceae</taxon>
        <taxon>Ruminococcus</taxon>
    </lineage>
</organism>
<dbReference type="Pfam" id="PF07728">
    <property type="entry name" value="AAA_5"/>
    <property type="match status" value="1"/>
</dbReference>
<dbReference type="RefSeq" id="WP_249376267.1">
    <property type="nucleotide sequence ID" value="NZ_SNUZ01000007.1"/>
</dbReference>
<accession>A0ABT0NGC1</accession>
<dbReference type="SMART" id="SM00382">
    <property type="entry name" value="AAA"/>
    <property type="match status" value="1"/>
</dbReference>
<evidence type="ECO:0000313" key="3">
    <source>
        <dbReference type="Proteomes" id="UP001056693"/>
    </source>
</evidence>
<name>A0ABT0NGC1_9FIRM</name>
<keyword evidence="2" id="KW-0547">Nucleotide-binding</keyword>
<dbReference type="GO" id="GO:0005524">
    <property type="term" value="F:ATP binding"/>
    <property type="evidence" value="ECO:0007669"/>
    <property type="project" value="UniProtKB-KW"/>
</dbReference>
<dbReference type="Proteomes" id="UP001056693">
    <property type="component" value="Unassembled WGS sequence"/>
</dbReference>
<dbReference type="InterPro" id="IPR027417">
    <property type="entry name" value="P-loop_NTPase"/>
</dbReference>
<protein>
    <submittedName>
        <fullName evidence="2">ATP-binding protein</fullName>
    </submittedName>
</protein>
<keyword evidence="2" id="KW-0067">ATP-binding</keyword>
<evidence type="ECO:0000313" key="2">
    <source>
        <dbReference type="EMBL" id="MCL3787283.1"/>
    </source>
</evidence>
<gene>
    <name evidence="2" type="ORF">E2N93_04490</name>
</gene>
<dbReference type="InterPro" id="IPR003593">
    <property type="entry name" value="AAA+_ATPase"/>
</dbReference>
<comment type="caution">
    <text evidence="2">The sequence shown here is derived from an EMBL/GenBank/DDBJ whole genome shotgun (WGS) entry which is preliminary data.</text>
</comment>
<reference evidence="2 3" key="1">
    <citation type="submission" date="2019-03" db="EMBL/GenBank/DDBJ databases">
        <authorList>
            <person name="Molinero N."/>
            <person name="Sanchez B."/>
            <person name="Walker A."/>
            <person name="Duncan S."/>
            <person name="Delgado S."/>
            <person name="Margolles A."/>
        </authorList>
    </citation>
    <scope>NUCLEOTIDE SEQUENCE [LARGE SCALE GENOMIC DNA]</scope>
    <source>
        <strain evidence="2 3">IPLA60002</strain>
    </source>
</reference>
<proteinExistence type="predicted"/>
<keyword evidence="3" id="KW-1185">Reference proteome</keyword>
<sequence length="616" mass="68693">MSINDNLLFKKEDTENYINGINTTQSTNAAFMSINNDRGFSRLYEPVATAAILSVVNGYDILNTSLSSADLTALENRKATVAETDEYILAEYIDIKQQIHLCCFSKTKEAFLFAGITSDRKAWKKYSVIKKDTKFGLAAWLCLFQYLVGKGEKEVKQIYKKKSAMITAYCDIAAGKAAEVKDTALISSLFLMCDCVYHTVGTAKMPVYIASTGYLPDVPQDLSAYTPERSQVIVGDEFTIFSDDFPLKNNEDISAEDLYCKFKIAEYNTTLIPKMPDTYKVPHWVAELAEYTEFYYASDLSPELKPKNYLIFGGAGSGKSQGAMALASALGLPFYYINCSSNTDEAAFKGEIMPKLNNTNSQTLCDFSDFKEEVEMSPEYAYEQLTGEYKENITEEECYAAYINAKAAQNSNSNGISYYFQESPFIKGIRDGGVVVVEEFTNVRDSGVGIALNELMDGHMSFSLPTGEIIKRNENTIIVFCANVEEANCNEFEASMKSRFHQRIKVETPAKDELIERVTAMTMCNDNSALDKMATVVLALALAIVDKGINGTCGVREFANWVLSYMFELRKYSSNKVVDTNKILRKTAENTVLSGCSLHAEEMEELRNEVINNLLG</sequence>
<feature type="domain" description="AAA+ ATPase" evidence="1">
    <location>
        <begin position="305"/>
        <end position="510"/>
    </location>
</feature>
<evidence type="ECO:0000259" key="1">
    <source>
        <dbReference type="SMART" id="SM00382"/>
    </source>
</evidence>
<dbReference type="Gene3D" id="3.40.50.300">
    <property type="entry name" value="P-loop containing nucleotide triphosphate hydrolases"/>
    <property type="match status" value="1"/>
</dbReference>
<dbReference type="SUPFAM" id="SSF52540">
    <property type="entry name" value="P-loop containing nucleoside triphosphate hydrolases"/>
    <property type="match status" value="1"/>
</dbReference>
<dbReference type="EMBL" id="SNUZ01000007">
    <property type="protein sequence ID" value="MCL3787283.1"/>
    <property type="molecule type" value="Genomic_DNA"/>
</dbReference>